<evidence type="ECO:0000313" key="1">
    <source>
        <dbReference type="EMBL" id="RAH47516.1"/>
    </source>
</evidence>
<keyword evidence="2" id="KW-1185">Reference proteome</keyword>
<evidence type="ECO:0000313" key="2">
    <source>
        <dbReference type="Proteomes" id="UP000249057"/>
    </source>
</evidence>
<name>A0ACD1GE22_9EURO</name>
<dbReference type="Proteomes" id="UP000249057">
    <property type="component" value="Unassembled WGS sequence"/>
</dbReference>
<accession>A0ACD1GE22</accession>
<feature type="non-terminal residue" evidence="1">
    <location>
        <position position="1"/>
    </location>
</feature>
<feature type="non-terminal residue" evidence="1">
    <location>
        <position position="148"/>
    </location>
</feature>
<protein>
    <submittedName>
        <fullName evidence="1">Uncharacterized protein</fullName>
    </submittedName>
</protein>
<dbReference type="EMBL" id="KZ825329">
    <property type="protein sequence ID" value="RAH47516.1"/>
    <property type="molecule type" value="Genomic_DNA"/>
</dbReference>
<organism evidence="1 2">
    <name type="scientific">Aspergillus brunneoviolaceus CBS 621.78</name>
    <dbReference type="NCBI Taxonomy" id="1450534"/>
    <lineage>
        <taxon>Eukaryota</taxon>
        <taxon>Fungi</taxon>
        <taxon>Dikarya</taxon>
        <taxon>Ascomycota</taxon>
        <taxon>Pezizomycotina</taxon>
        <taxon>Eurotiomycetes</taxon>
        <taxon>Eurotiomycetidae</taxon>
        <taxon>Eurotiales</taxon>
        <taxon>Aspergillaceae</taxon>
        <taxon>Aspergillus</taxon>
        <taxon>Aspergillus subgen. Circumdati</taxon>
    </lineage>
</organism>
<reference evidence="1" key="1">
    <citation type="submission" date="2018-02" db="EMBL/GenBank/DDBJ databases">
        <title>The genomes of Aspergillus section Nigri reveals drivers in fungal speciation.</title>
        <authorList>
            <consortium name="DOE Joint Genome Institute"/>
            <person name="Vesth T.C."/>
            <person name="Nybo J."/>
            <person name="Theobald S."/>
            <person name="Brandl J."/>
            <person name="Frisvad J.C."/>
            <person name="Nielsen K.F."/>
            <person name="Lyhne E.K."/>
            <person name="Kogle M.E."/>
            <person name="Kuo A."/>
            <person name="Riley R."/>
            <person name="Clum A."/>
            <person name="Nolan M."/>
            <person name="Lipzen A."/>
            <person name="Salamov A."/>
            <person name="Henrissat B."/>
            <person name="Wiebenga A."/>
            <person name="De vries R.P."/>
            <person name="Grigoriev I.V."/>
            <person name="Mortensen U.H."/>
            <person name="Andersen M.R."/>
            <person name="Baker S.E."/>
        </authorList>
    </citation>
    <scope>NUCLEOTIDE SEQUENCE</scope>
    <source>
        <strain evidence="1">CBS 621.78</strain>
    </source>
</reference>
<proteinExistence type="predicted"/>
<gene>
    <name evidence="1" type="ORF">BO95DRAFT_492725</name>
</gene>
<sequence>NNKPHHASQPAYPPSPAPPRGATAANHPPGLRRRARRLQPAHRAHRRHGNPGSHSGRRHRHPLPQHERLQRGLVAAANPPPGRRQLRAGESPPRLRVSGAAAGEGGRGPVGRVHGVSDGAALCTRGGGQGACPRGAGNGASSDTYYLV</sequence>